<feature type="compositionally biased region" description="Low complexity" evidence="1">
    <location>
        <begin position="95"/>
        <end position="120"/>
    </location>
</feature>
<name>A0AB33K1B3_9ACTN</name>
<accession>A0AB33K1B3</accession>
<feature type="region of interest" description="Disordered" evidence="1">
    <location>
        <begin position="1"/>
        <end position="125"/>
    </location>
</feature>
<sequence length="332" mass="34043">MNGPGQQYPQGQPPQQPYGQPPQQQPYGAPQPPYGQPPQQYGYPPQAQPPAAPPYGAPPQQPGPPQYGQPPAPQFGQPQQQPAAPQFGAPPPFGQQPQYGAPQPLYGQQQPYGQPQFGGPMPEPRKSNTGLVIGLVVGAVVLVGGGGAVLWALNSSDSPVGAGSSTTGKFKLAAPATLPGGYTLKTSKDAPGDPKESGKGYSSYDGGLVATYLKGKDATDSLTIGGSWGTVTDPEAITKQVNKQAAGLASLTWKTPLTAVDAKDAKDAGGKLTCGVASSSGIEIPICLWANHSTAGSVTFTKISLDGKSSPLTPTQAADQTRAIRDAMVVPK</sequence>
<feature type="transmembrane region" description="Helical" evidence="2">
    <location>
        <begin position="131"/>
        <end position="153"/>
    </location>
</feature>
<proteinExistence type="predicted"/>
<feature type="compositionally biased region" description="Low complexity" evidence="1">
    <location>
        <begin position="74"/>
        <end position="87"/>
    </location>
</feature>
<feature type="compositionally biased region" description="Pro residues" evidence="1">
    <location>
        <begin position="11"/>
        <end position="36"/>
    </location>
</feature>
<organism evidence="3">
    <name type="scientific">Kitasatospora sp. CMC57</name>
    <dbReference type="NCBI Taxonomy" id="3231513"/>
    <lineage>
        <taxon>Bacteria</taxon>
        <taxon>Bacillati</taxon>
        <taxon>Actinomycetota</taxon>
        <taxon>Actinomycetes</taxon>
        <taxon>Kitasatosporales</taxon>
        <taxon>Streptomycetaceae</taxon>
        <taxon>Kitasatospora</taxon>
    </lineage>
</organism>
<feature type="compositionally biased region" description="Pro residues" evidence="1">
    <location>
        <begin position="46"/>
        <end position="73"/>
    </location>
</feature>
<evidence type="ECO:0000313" key="3">
    <source>
        <dbReference type="EMBL" id="BFP48035.1"/>
    </source>
</evidence>
<feature type="compositionally biased region" description="Basic and acidic residues" evidence="1">
    <location>
        <begin position="186"/>
        <end position="198"/>
    </location>
</feature>
<evidence type="ECO:0000256" key="1">
    <source>
        <dbReference type="SAM" id="MobiDB-lite"/>
    </source>
</evidence>
<dbReference type="AlphaFoldDB" id="A0AB33K1B3"/>
<protein>
    <submittedName>
        <fullName evidence="3">Uncharacterized protein</fullName>
    </submittedName>
</protein>
<keyword evidence="2" id="KW-0472">Membrane</keyword>
<evidence type="ECO:0000256" key="2">
    <source>
        <dbReference type="SAM" id="Phobius"/>
    </source>
</evidence>
<dbReference type="EMBL" id="AP035881">
    <property type="protein sequence ID" value="BFP48035.1"/>
    <property type="molecule type" value="Genomic_DNA"/>
</dbReference>
<keyword evidence="2" id="KW-1133">Transmembrane helix</keyword>
<reference evidence="3" key="1">
    <citation type="submission" date="2024-07" db="EMBL/GenBank/DDBJ databases">
        <title>Complete genome sequences of cellulolytic bacteria, Kitasatospora sp. CMC57 and Streptomyces sp. CMC78, isolated from Japanese agricultural soil.</title>
        <authorList>
            <person name="Hashimoto T."/>
            <person name="Ito M."/>
            <person name="Iwamoto M."/>
            <person name="Fukahori D."/>
            <person name="Shoda T."/>
            <person name="Sakoda M."/>
            <person name="Morohoshi T."/>
            <person name="Mitsuboshi M."/>
            <person name="Nishizawa T."/>
        </authorList>
    </citation>
    <scope>NUCLEOTIDE SEQUENCE</scope>
    <source>
        <strain evidence="3">CMC57</strain>
    </source>
</reference>
<gene>
    <name evidence="3" type="ORF">KCMC57_44030</name>
</gene>
<keyword evidence="2" id="KW-0812">Transmembrane</keyword>
<feature type="compositionally biased region" description="Low complexity" evidence="1">
    <location>
        <begin position="1"/>
        <end position="10"/>
    </location>
</feature>
<dbReference type="RefSeq" id="WP_407990300.1">
    <property type="nucleotide sequence ID" value="NZ_AP035881.2"/>
</dbReference>
<feature type="region of interest" description="Disordered" evidence="1">
    <location>
        <begin position="181"/>
        <end position="201"/>
    </location>
</feature>